<reference evidence="3 4" key="1">
    <citation type="submission" date="2019-03" db="EMBL/GenBank/DDBJ databases">
        <title>Genomic Encyclopedia of Type Strains, Phase IV (KMG-IV): sequencing the most valuable type-strain genomes for metagenomic binning, comparative biology and taxonomic classification.</title>
        <authorList>
            <person name="Goeker M."/>
        </authorList>
    </citation>
    <scope>NUCLEOTIDE SEQUENCE [LARGE SCALE GENOMIC DNA]</scope>
    <source>
        <strain evidence="3 4">DSM 2132</strain>
    </source>
</reference>
<dbReference type="InParanoid" id="A0A4R2PRX6"/>
<sequence>MTLGRTTQTPAGPLRVRHNAASTRSVRWPDGGDPHNTDKMDAMSDTNKHIVDVLIEERATRLRRHPMVWAAVRKVFLPILRHKTAIQMVDAVQGLTAFDVMDNVVDLLDLDVRIDGLDRVPKEGPVVILPNHPTGIVDGITIYQGLRGYRSDVAFFVNRDAIRAVAALGQMMIPVEWEQERRNRSRSKETLLAAVRMFQEARAVVIFPSGRLAYRQGGRLRERPWLSTPLTFARKYNAPIVPLHINGRNSHMFYFLAAINEELRDMTLFNEMLNKRGTRFDMTFADPIDPFSLDEDPAEAIGQLQDYVENDLSAGRDWAARFPQWRRPAPAPAAD</sequence>
<dbReference type="SMART" id="SM00563">
    <property type="entry name" value="PlsC"/>
    <property type="match status" value="1"/>
</dbReference>
<dbReference type="EMBL" id="SLXO01000002">
    <property type="protein sequence ID" value="TCP37678.1"/>
    <property type="molecule type" value="Genomic_DNA"/>
</dbReference>
<dbReference type="AlphaFoldDB" id="A0A4R2PRX6"/>
<feature type="region of interest" description="Disordered" evidence="1">
    <location>
        <begin position="1"/>
        <end position="42"/>
    </location>
</feature>
<dbReference type="InterPro" id="IPR045746">
    <property type="entry name" value="ACT14924-like_Acyltransf_dom"/>
</dbReference>
<feature type="domain" description="Phospholipid/glycerol acyltransferase" evidence="2">
    <location>
        <begin position="126"/>
        <end position="248"/>
    </location>
</feature>
<dbReference type="Pfam" id="PF19576">
    <property type="entry name" value="Acyltransf_2"/>
    <property type="match status" value="1"/>
</dbReference>
<gene>
    <name evidence="3" type="ORF">EV659_10284</name>
</gene>
<keyword evidence="4" id="KW-1185">Reference proteome</keyword>
<evidence type="ECO:0000313" key="3">
    <source>
        <dbReference type="EMBL" id="TCP37678.1"/>
    </source>
</evidence>
<dbReference type="InterPro" id="IPR002123">
    <property type="entry name" value="Plipid/glycerol_acylTrfase"/>
</dbReference>
<feature type="compositionally biased region" description="Basic and acidic residues" evidence="1">
    <location>
        <begin position="30"/>
        <end position="42"/>
    </location>
</feature>
<dbReference type="GO" id="GO:0016746">
    <property type="term" value="F:acyltransferase activity"/>
    <property type="evidence" value="ECO:0007669"/>
    <property type="project" value="InterPro"/>
</dbReference>
<evidence type="ECO:0000259" key="2">
    <source>
        <dbReference type="SMART" id="SM00563"/>
    </source>
</evidence>
<evidence type="ECO:0000256" key="1">
    <source>
        <dbReference type="SAM" id="MobiDB-lite"/>
    </source>
</evidence>
<protein>
    <submittedName>
        <fullName evidence="3">Putative hemolysin</fullName>
    </submittedName>
</protein>
<feature type="compositionally biased region" description="Polar residues" evidence="1">
    <location>
        <begin position="1"/>
        <end position="10"/>
    </location>
</feature>
<name>A0A4R2PRX6_RHOSA</name>
<dbReference type="Proteomes" id="UP000295399">
    <property type="component" value="Unassembled WGS sequence"/>
</dbReference>
<proteinExistence type="predicted"/>
<dbReference type="SUPFAM" id="SSF69593">
    <property type="entry name" value="Glycerol-3-phosphate (1)-acyltransferase"/>
    <property type="match status" value="1"/>
</dbReference>
<organism evidence="3 4">
    <name type="scientific">Rhodothalassium salexigens DSM 2132</name>
    <dbReference type="NCBI Taxonomy" id="1188247"/>
    <lineage>
        <taxon>Bacteria</taxon>
        <taxon>Pseudomonadati</taxon>
        <taxon>Pseudomonadota</taxon>
        <taxon>Alphaproteobacteria</taxon>
        <taxon>Rhodothalassiales</taxon>
        <taxon>Rhodothalassiaceae</taxon>
        <taxon>Rhodothalassium</taxon>
    </lineage>
</organism>
<comment type="caution">
    <text evidence="3">The sequence shown here is derived from an EMBL/GenBank/DDBJ whole genome shotgun (WGS) entry which is preliminary data.</text>
</comment>
<evidence type="ECO:0000313" key="4">
    <source>
        <dbReference type="Proteomes" id="UP000295399"/>
    </source>
</evidence>
<accession>A0A4R2PRX6</accession>